<proteinExistence type="predicted"/>
<evidence type="ECO:0000313" key="2">
    <source>
        <dbReference type="EMBL" id="CAF1716013.1"/>
    </source>
</evidence>
<protein>
    <submittedName>
        <fullName evidence="2">(rape) hypothetical protein</fullName>
    </submittedName>
</protein>
<dbReference type="EMBL" id="HG994373">
    <property type="protein sequence ID" value="CAF1716013.1"/>
    <property type="molecule type" value="Genomic_DNA"/>
</dbReference>
<accession>A0A816IYL2</accession>
<dbReference type="AlphaFoldDB" id="A0A816IYL2"/>
<dbReference type="Gramene" id="CDX99983">
    <property type="protein sequence ID" value="CDX99983"/>
    <property type="gene ID" value="GSBRNA2T00109451001"/>
</dbReference>
<organism evidence="2">
    <name type="scientific">Brassica napus</name>
    <name type="common">Rape</name>
    <dbReference type="NCBI Taxonomy" id="3708"/>
    <lineage>
        <taxon>Eukaryota</taxon>
        <taxon>Viridiplantae</taxon>
        <taxon>Streptophyta</taxon>
        <taxon>Embryophyta</taxon>
        <taxon>Tracheophyta</taxon>
        <taxon>Spermatophyta</taxon>
        <taxon>Magnoliopsida</taxon>
        <taxon>eudicotyledons</taxon>
        <taxon>Gunneridae</taxon>
        <taxon>Pentapetalae</taxon>
        <taxon>rosids</taxon>
        <taxon>malvids</taxon>
        <taxon>Brassicales</taxon>
        <taxon>Brassicaceae</taxon>
        <taxon>Brassiceae</taxon>
        <taxon>Brassica</taxon>
    </lineage>
</organism>
<name>A0A816IYL2_BRANA</name>
<keyword evidence="1" id="KW-1133">Transmembrane helix</keyword>
<keyword evidence="1" id="KW-0472">Membrane</keyword>
<sequence>MKPGTTVNLRNTKINIQRKKIVTSGDYCGMVAAVVVIGAVILERWR</sequence>
<gene>
    <name evidence="2" type="ORF">DARMORV10_C09P05780.1</name>
</gene>
<dbReference type="Proteomes" id="UP001295469">
    <property type="component" value="Chromosome C09"/>
</dbReference>
<reference evidence="2" key="1">
    <citation type="submission" date="2021-01" db="EMBL/GenBank/DDBJ databases">
        <authorList>
            <consortium name="Genoscope - CEA"/>
            <person name="William W."/>
        </authorList>
    </citation>
    <scope>NUCLEOTIDE SEQUENCE</scope>
</reference>
<evidence type="ECO:0000256" key="1">
    <source>
        <dbReference type="SAM" id="Phobius"/>
    </source>
</evidence>
<feature type="transmembrane region" description="Helical" evidence="1">
    <location>
        <begin position="21"/>
        <end position="42"/>
    </location>
</feature>
<keyword evidence="1" id="KW-0812">Transmembrane</keyword>